<evidence type="ECO:0000313" key="4">
    <source>
        <dbReference type="Proteomes" id="UP000011087"/>
    </source>
</evidence>
<evidence type="ECO:0008006" key="5">
    <source>
        <dbReference type="Google" id="ProtNLM"/>
    </source>
</evidence>
<dbReference type="PANTHER" id="PTHR44366:SF1">
    <property type="entry name" value="UDP-N-ACETYLGLUCOSAMINE--PEPTIDE N-ACETYLGLUCOSAMINYLTRANSFERASE 110 KDA SUBUNIT"/>
    <property type="match status" value="1"/>
</dbReference>
<dbReference type="GeneID" id="17293481"/>
<feature type="chain" id="PRO_5008770134" description="O-GlcNAc transferase C-terminal domain-containing protein" evidence="1">
    <location>
        <begin position="22"/>
        <end position="467"/>
    </location>
</feature>
<reference evidence="4" key="2">
    <citation type="submission" date="2012-11" db="EMBL/GenBank/DDBJ databases">
        <authorList>
            <person name="Kuo A."/>
            <person name="Curtis B.A."/>
            <person name="Tanifuji G."/>
            <person name="Burki F."/>
            <person name="Gruber A."/>
            <person name="Irimia M."/>
            <person name="Maruyama S."/>
            <person name="Arias M.C."/>
            <person name="Ball S.G."/>
            <person name="Gile G.H."/>
            <person name="Hirakawa Y."/>
            <person name="Hopkins J.F."/>
            <person name="Rensing S.A."/>
            <person name="Schmutz J."/>
            <person name="Symeonidi A."/>
            <person name="Elias M."/>
            <person name="Eveleigh R.J."/>
            <person name="Herman E.K."/>
            <person name="Klute M.J."/>
            <person name="Nakayama T."/>
            <person name="Obornik M."/>
            <person name="Reyes-Prieto A."/>
            <person name="Armbrust E.V."/>
            <person name="Aves S.J."/>
            <person name="Beiko R.G."/>
            <person name="Coutinho P."/>
            <person name="Dacks J.B."/>
            <person name="Durnford D.G."/>
            <person name="Fast N.M."/>
            <person name="Green B.R."/>
            <person name="Grisdale C."/>
            <person name="Hempe F."/>
            <person name="Henrissat B."/>
            <person name="Hoppner M.P."/>
            <person name="Ishida K.-I."/>
            <person name="Kim E."/>
            <person name="Koreny L."/>
            <person name="Kroth P.G."/>
            <person name="Liu Y."/>
            <person name="Malik S.-B."/>
            <person name="Maier U.G."/>
            <person name="McRose D."/>
            <person name="Mock T."/>
            <person name="Neilson J.A."/>
            <person name="Onodera N.T."/>
            <person name="Poole A.M."/>
            <person name="Pritham E.J."/>
            <person name="Richards T.A."/>
            <person name="Rocap G."/>
            <person name="Roy S.W."/>
            <person name="Sarai C."/>
            <person name="Schaack S."/>
            <person name="Shirato S."/>
            <person name="Slamovits C.H."/>
            <person name="Spencer D.F."/>
            <person name="Suzuki S."/>
            <person name="Worden A.Z."/>
            <person name="Zauner S."/>
            <person name="Barry K."/>
            <person name="Bell C."/>
            <person name="Bharti A.K."/>
            <person name="Crow J.A."/>
            <person name="Grimwood J."/>
            <person name="Kramer R."/>
            <person name="Lindquist E."/>
            <person name="Lucas S."/>
            <person name="Salamov A."/>
            <person name="McFadden G.I."/>
            <person name="Lane C.E."/>
            <person name="Keeling P.J."/>
            <person name="Gray M.W."/>
            <person name="Grigoriev I.V."/>
            <person name="Archibald J.M."/>
        </authorList>
    </citation>
    <scope>NUCLEOTIDE SEQUENCE</scope>
    <source>
        <strain evidence="4">CCMP2712</strain>
    </source>
</reference>
<dbReference type="AlphaFoldDB" id="L1IL03"/>
<dbReference type="Gene3D" id="3.40.50.2000">
    <property type="entry name" value="Glycogen Phosphorylase B"/>
    <property type="match status" value="1"/>
</dbReference>
<sequence>MKDDLLLRTILLLIISLSCDTHEQVLLTNFNFLSDGIEVAQHSDLSPKSGNVIESSLQLQTVASWADNSSRWHEIGFILLAYSLADGSRCFLTAARLSRDFKFAQDAGVAMRLLGKKSLSAGYARRSVIGMSQGKSHPTCLLNYASVLSEMKRGKMSLMNWDEYKRDLNLLTHLLVQDTSMNTSFINPWEALMAPLPLHLANKIARLFAVKMMYEYQTQVMTWSSLPVLVDKLVVAVVMNDVSEKGLHGLVARAFEGSDNPGREGVRIRYMFVVWQETQDTLLAGVCTNNLLVLPPSMSPQHAAAVINNLKAHVVLDLLGWLPVGRKFSTLETLLLLKPAALLVHAHGFYSSLGGVVDYLVTDPIVFPPEHVDSSLSAESLVLLPPSFQFNSLPHLHPQLAVGPRDFPGEKAMESWRTNLMSSVDFVNLTRKQHKNTFVFCAIHEYYKIDPESFMLWVELLRLLPNS</sequence>
<dbReference type="KEGG" id="gtt:GUITHDRAFT_145524"/>
<proteinExistence type="predicted"/>
<evidence type="ECO:0000313" key="2">
    <source>
        <dbReference type="EMBL" id="EKX36787.1"/>
    </source>
</evidence>
<dbReference type="Gene3D" id="3.40.50.11380">
    <property type="match status" value="1"/>
</dbReference>
<dbReference type="PROSITE" id="PS51257">
    <property type="entry name" value="PROKAR_LIPOPROTEIN"/>
    <property type="match status" value="1"/>
</dbReference>
<feature type="signal peptide" evidence="1">
    <location>
        <begin position="1"/>
        <end position="21"/>
    </location>
</feature>
<dbReference type="PaxDb" id="55529-EKX36787"/>
<organism evidence="2">
    <name type="scientific">Guillardia theta (strain CCMP2712)</name>
    <name type="common">Cryptophyte</name>
    <dbReference type="NCBI Taxonomy" id="905079"/>
    <lineage>
        <taxon>Eukaryota</taxon>
        <taxon>Cryptophyceae</taxon>
        <taxon>Pyrenomonadales</taxon>
        <taxon>Geminigeraceae</taxon>
        <taxon>Guillardia</taxon>
    </lineage>
</organism>
<dbReference type="EnsemblProtists" id="EKX36787">
    <property type="protein sequence ID" value="EKX36787"/>
    <property type="gene ID" value="GUITHDRAFT_145524"/>
</dbReference>
<accession>L1IL03</accession>
<dbReference type="InterPro" id="IPR037919">
    <property type="entry name" value="OGT"/>
</dbReference>
<dbReference type="PANTHER" id="PTHR44366">
    <property type="entry name" value="UDP-N-ACETYLGLUCOSAMINE--PEPTIDE N-ACETYLGLUCOSAMINYLTRANSFERASE 110 KDA SUBUNIT"/>
    <property type="match status" value="1"/>
</dbReference>
<name>L1IL03_GUITC</name>
<dbReference type="GO" id="GO:0097363">
    <property type="term" value="F:protein O-acetylglucosaminyltransferase activity"/>
    <property type="evidence" value="ECO:0007669"/>
    <property type="project" value="TreeGrafter"/>
</dbReference>
<evidence type="ECO:0000256" key="1">
    <source>
        <dbReference type="SAM" id="SignalP"/>
    </source>
</evidence>
<reference evidence="3" key="3">
    <citation type="submission" date="2016-03" db="UniProtKB">
        <authorList>
            <consortium name="EnsemblProtists"/>
        </authorList>
    </citation>
    <scope>IDENTIFICATION</scope>
</reference>
<keyword evidence="1" id="KW-0732">Signal</keyword>
<gene>
    <name evidence="2" type="ORF">GUITHDRAFT_145524</name>
</gene>
<keyword evidence="4" id="KW-1185">Reference proteome</keyword>
<dbReference type="GO" id="GO:0006493">
    <property type="term" value="P:protein O-linked glycosylation"/>
    <property type="evidence" value="ECO:0007669"/>
    <property type="project" value="InterPro"/>
</dbReference>
<evidence type="ECO:0000313" key="3">
    <source>
        <dbReference type="EnsemblProtists" id="EKX36787"/>
    </source>
</evidence>
<dbReference type="OrthoDB" id="10675804at2759"/>
<protein>
    <recommendedName>
        <fullName evidence="5">O-GlcNAc transferase C-terminal domain-containing protein</fullName>
    </recommendedName>
</protein>
<dbReference type="Proteomes" id="UP000011087">
    <property type="component" value="Unassembled WGS sequence"/>
</dbReference>
<dbReference type="RefSeq" id="XP_005823767.1">
    <property type="nucleotide sequence ID" value="XM_005823710.1"/>
</dbReference>
<dbReference type="HOGENOM" id="CLU_585881_0_0_1"/>
<reference evidence="2 4" key="1">
    <citation type="journal article" date="2012" name="Nature">
        <title>Algal genomes reveal evolutionary mosaicism and the fate of nucleomorphs.</title>
        <authorList>
            <consortium name="DOE Joint Genome Institute"/>
            <person name="Curtis B.A."/>
            <person name="Tanifuji G."/>
            <person name="Burki F."/>
            <person name="Gruber A."/>
            <person name="Irimia M."/>
            <person name="Maruyama S."/>
            <person name="Arias M.C."/>
            <person name="Ball S.G."/>
            <person name="Gile G.H."/>
            <person name="Hirakawa Y."/>
            <person name="Hopkins J.F."/>
            <person name="Kuo A."/>
            <person name="Rensing S.A."/>
            <person name="Schmutz J."/>
            <person name="Symeonidi A."/>
            <person name="Elias M."/>
            <person name="Eveleigh R.J."/>
            <person name="Herman E.K."/>
            <person name="Klute M.J."/>
            <person name="Nakayama T."/>
            <person name="Obornik M."/>
            <person name="Reyes-Prieto A."/>
            <person name="Armbrust E.V."/>
            <person name="Aves S.J."/>
            <person name="Beiko R.G."/>
            <person name="Coutinho P."/>
            <person name="Dacks J.B."/>
            <person name="Durnford D.G."/>
            <person name="Fast N.M."/>
            <person name="Green B.R."/>
            <person name="Grisdale C.J."/>
            <person name="Hempel F."/>
            <person name="Henrissat B."/>
            <person name="Hoppner M.P."/>
            <person name="Ishida K."/>
            <person name="Kim E."/>
            <person name="Koreny L."/>
            <person name="Kroth P.G."/>
            <person name="Liu Y."/>
            <person name="Malik S.B."/>
            <person name="Maier U.G."/>
            <person name="McRose D."/>
            <person name="Mock T."/>
            <person name="Neilson J.A."/>
            <person name="Onodera N.T."/>
            <person name="Poole A.M."/>
            <person name="Pritham E.J."/>
            <person name="Richards T.A."/>
            <person name="Rocap G."/>
            <person name="Roy S.W."/>
            <person name="Sarai C."/>
            <person name="Schaack S."/>
            <person name="Shirato S."/>
            <person name="Slamovits C.H."/>
            <person name="Spencer D.F."/>
            <person name="Suzuki S."/>
            <person name="Worden A.Z."/>
            <person name="Zauner S."/>
            <person name="Barry K."/>
            <person name="Bell C."/>
            <person name="Bharti A.K."/>
            <person name="Crow J.A."/>
            <person name="Grimwood J."/>
            <person name="Kramer R."/>
            <person name="Lindquist E."/>
            <person name="Lucas S."/>
            <person name="Salamov A."/>
            <person name="McFadden G.I."/>
            <person name="Lane C.E."/>
            <person name="Keeling P.J."/>
            <person name="Gray M.W."/>
            <person name="Grigoriev I.V."/>
            <person name="Archibald J.M."/>
        </authorList>
    </citation>
    <scope>NUCLEOTIDE SEQUENCE</scope>
    <source>
        <strain evidence="2 4">CCMP2712</strain>
    </source>
</reference>
<dbReference type="EMBL" id="JH993068">
    <property type="protein sequence ID" value="EKX36787.1"/>
    <property type="molecule type" value="Genomic_DNA"/>
</dbReference>